<evidence type="ECO:0000256" key="4">
    <source>
        <dbReference type="ARBA" id="ARBA00022833"/>
    </source>
</evidence>
<comment type="similarity">
    <text evidence="2 6">Belongs to the zinc-containing alcohol dehydrogenase family.</text>
</comment>
<dbReference type="SMART" id="SM00829">
    <property type="entry name" value="PKS_ER"/>
    <property type="match status" value="1"/>
</dbReference>
<dbReference type="InterPro" id="IPR036291">
    <property type="entry name" value="NAD(P)-bd_dom_sf"/>
</dbReference>
<gene>
    <name evidence="8" type="ORF">SAMN04488123_10835</name>
</gene>
<keyword evidence="9" id="KW-1185">Reference proteome</keyword>
<evidence type="ECO:0000256" key="1">
    <source>
        <dbReference type="ARBA" id="ARBA00001947"/>
    </source>
</evidence>
<sequence length="325" mass="36203">MQNKSIYLAGKHQLKTINRNLVIEDDEVLVKTTQASICDADLRAWSGMFMPDDLPSFAYIGHEGGGEVVEVGTKVKEFVVGDKVMGFGPLNTFAEYFKGKEQNLFKIPYGLDMEIASLGEPTCVGVYGVFQSGVQLGDTVLVAGLNYQGLIAVQGLKKRGADKVIAIDYSDAHLQLAEQLGADIAINSTVNDVRKEVFEITSGHGADVTYHSCGYWNPYTEEYFDICIDLTRDEGIMNSIPDIMSPIKVNLHRLHHHAIDIRFSAVMHHGPEYLKRWVPYLMRPVIQGVFDIKSLITASYSLDQVDQAMKDFSEDKDHVKIVLQP</sequence>
<feature type="domain" description="Enoyl reductase (ER)" evidence="7">
    <location>
        <begin position="16"/>
        <end position="323"/>
    </location>
</feature>
<evidence type="ECO:0000256" key="2">
    <source>
        <dbReference type="ARBA" id="ARBA00008072"/>
    </source>
</evidence>
<accession>A0A1G8PAI9</accession>
<dbReference type="InterPro" id="IPR013149">
    <property type="entry name" value="ADH-like_C"/>
</dbReference>
<dbReference type="Gene3D" id="3.90.180.10">
    <property type="entry name" value="Medium-chain alcohol dehydrogenases, catalytic domain"/>
    <property type="match status" value="2"/>
</dbReference>
<dbReference type="PROSITE" id="PS00059">
    <property type="entry name" value="ADH_ZINC"/>
    <property type="match status" value="1"/>
</dbReference>
<dbReference type="SUPFAM" id="SSF51735">
    <property type="entry name" value="NAD(P)-binding Rossmann-fold domains"/>
    <property type="match status" value="1"/>
</dbReference>
<evidence type="ECO:0000313" key="8">
    <source>
        <dbReference type="EMBL" id="SDI89504.1"/>
    </source>
</evidence>
<dbReference type="Gene3D" id="3.40.50.720">
    <property type="entry name" value="NAD(P)-binding Rossmann-like Domain"/>
    <property type="match status" value="1"/>
</dbReference>
<dbReference type="AlphaFoldDB" id="A0A1G8PAI9"/>
<evidence type="ECO:0000259" key="7">
    <source>
        <dbReference type="SMART" id="SM00829"/>
    </source>
</evidence>
<proteinExistence type="inferred from homology"/>
<dbReference type="GO" id="GO:0008270">
    <property type="term" value="F:zinc ion binding"/>
    <property type="evidence" value="ECO:0007669"/>
    <property type="project" value="InterPro"/>
</dbReference>
<dbReference type="RefSeq" id="WP_176764706.1">
    <property type="nucleotide sequence ID" value="NZ_FNEN01000008.1"/>
</dbReference>
<comment type="cofactor">
    <cofactor evidence="1 6">
        <name>Zn(2+)</name>
        <dbReference type="ChEBI" id="CHEBI:29105"/>
    </cofactor>
</comment>
<keyword evidence="3 6" id="KW-0479">Metal-binding</keyword>
<protein>
    <submittedName>
        <fullName evidence="8">L-iditol 2-dehydrogenase</fullName>
    </submittedName>
</protein>
<dbReference type="SUPFAM" id="SSF50129">
    <property type="entry name" value="GroES-like"/>
    <property type="match status" value="1"/>
</dbReference>
<keyword evidence="5" id="KW-0560">Oxidoreductase</keyword>
<dbReference type="EMBL" id="FNEN01000008">
    <property type="protein sequence ID" value="SDI89504.1"/>
    <property type="molecule type" value="Genomic_DNA"/>
</dbReference>
<keyword evidence="4 6" id="KW-0862">Zinc</keyword>
<evidence type="ECO:0000256" key="3">
    <source>
        <dbReference type="ARBA" id="ARBA00022723"/>
    </source>
</evidence>
<dbReference type="PANTHER" id="PTHR43350">
    <property type="entry name" value="NAD-DEPENDENT ALCOHOL DEHYDROGENASE"/>
    <property type="match status" value="1"/>
</dbReference>
<evidence type="ECO:0000256" key="6">
    <source>
        <dbReference type="RuleBase" id="RU361277"/>
    </source>
</evidence>
<name>A0A1G8PAI9_9BACI</name>
<dbReference type="InterPro" id="IPR013154">
    <property type="entry name" value="ADH-like_N"/>
</dbReference>
<organism evidence="8 9">
    <name type="scientific">Natribacillus halophilus</name>
    <dbReference type="NCBI Taxonomy" id="549003"/>
    <lineage>
        <taxon>Bacteria</taxon>
        <taxon>Bacillati</taxon>
        <taxon>Bacillota</taxon>
        <taxon>Bacilli</taxon>
        <taxon>Bacillales</taxon>
        <taxon>Bacillaceae</taxon>
        <taxon>Natribacillus</taxon>
    </lineage>
</organism>
<reference evidence="8 9" key="1">
    <citation type="submission" date="2016-10" db="EMBL/GenBank/DDBJ databases">
        <authorList>
            <person name="de Groot N.N."/>
        </authorList>
    </citation>
    <scope>NUCLEOTIDE SEQUENCE [LARGE SCALE GENOMIC DNA]</scope>
    <source>
        <strain evidence="8 9">DSM 21771</strain>
    </source>
</reference>
<dbReference type="Pfam" id="PF08240">
    <property type="entry name" value="ADH_N"/>
    <property type="match status" value="1"/>
</dbReference>
<dbReference type="PANTHER" id="PTHR43350:SF19">
    <property type="entry name" value="D-GULOSIDE 3-DEHYDROGENASE"/>
    <property type="match status" value="1"/>
</dbReference>
<dbReference type="Pfam" id="PF00107">
    <property type="entry name" value="ADH_zinc_N"/>
    <property type="match status" value="1"/>
</dbReference>
<dbReference type="InterPro" id="IPR011032">
    <property type="entry name" value="GroES-like_sf"/>
</dbReference>
<evidence type="ECO:0000256" key="5">
    <source>
        <dbReference type="ARBA" id="ARBA00023002"/>
    </source>
</evidence>
<evidence type="ECO:0000313" key="9">
    <source>
        <dbReference type="Proteomes" id="UP000198853"/>
    </source>
</evidence>
<dbReference type="GO" id="GO:0016491">
    <property type="term" value="F:oxidoreductase activity"/>
    <property type="evidence" value="ECO:0007669"/>
    <property type="project" value="UniProtKB-KW"/>
</dbReference>
<dbReference type="InterPro" id="IPR002328">
    <property type="entry name" value="ADH_Zn_CS"/>
</dbReference>
<dbReference type="InterPro" id="IPR020843">
    <property type="entry name" value="ER"/>
</dbReference>
<dbReference type="Proteomes" id="UP000198853">
    <property type="component" value="Unassembled WGS sequence"/>
</dbReference>